<gene>
    <name evidence="2" type="ORF">DH2020_024060</name>
</gene>
<evidence type="ECO:0000313" key="3">
    <source>
        <dbReference type="Proteomes" id="UP001318860"/>
    </source>
</evidence>
<dbReference type="Proteomes" id="UP001318860">
    <property type="component" value="Unassembled WGS sequence"/>
</dbReference>
<comment type="caution">
    <text evidence="2">The sequence shown here is derived from an EMBL/GenBank/DDBJ whole genome shotgun (WGS) entry which is preliminary data.</text>
</comment>
<dbReference type="InterPro" id="IPR025476">
    <property type="entry name" value="Helitron_helicase-like"/>
</dbReference>
<proteinExistence type="predicted"/>
<dbReference type="Pfam" id="PF14214">
    <property type="entry name" value="Helitron_like_N"/>
    <property type="match status" value="1"/>
</dbReference>
<protein>
    <recommendedName>
        <fullName evidence="1">Helitron helicase-like domain-containing protein</fullName>
    </recommendedName>
</protein>
<dbReference type="EMBL" id="JABTTQ020000013">
    <property type="protein sequence ID" value="KAK6143712.1"/>
    <property type="molecule type" value="Genomic_DNA"/>
</dbReference>
<feature type="domain" description="Helitron helicase-like" evidence="1">
    <location>
        <begin position="1"/>
        <end position="92"/>
    </location>
</feature>
<keyword evidence="3" id="KW-1185">Reference proteome</keyword>
<name>A0ABR0WBP1_REHGL</name>
<dbReference type="PANTHER" id="PTHR10492:SF101">
    <property type="entry name" value="ATP-DEPENDENT DNA HELICASE"/>
    <property type="match status" value="1"/>
</dbReference>
<sequence>MIQNYQDAMTICKWAGYPDLFITFTCNPKWPEIVRFVEERGLKSEDRLDIICRVFKMKLDALIQDLRKNKIFGSVKAYIYYRVSKRGATRSHSFFLYKEDKFPTADAIDHVISAEIPDEQVDPVYHAAITDFMIHGPCGDDRRNSPCMVDGRCSKYFPKRFTERTIVDEDGYPIYRRRDNGRTIKKNGVHLDNRYVVPHNRYLLIRYGAHLNIEWCNQSRAIKYLFKYLNKGNDRVTASFYHSSSEDNMEKSVDEVNLYYDCRYISSCEDAWRILGFEIQYRDLAVERLSFHLPNQHNVIFSDAEID</sequence>
<organism evidence="2 3">
    <name type="scientific">Rehmannia glutinosa</name>
    <name type="common">Chinese foxglove</name>
    <dbReference type="NCBI Taxonomy" id="99300"/>
    <lineage>
        <taxon>Eukaryota</taxon>
        <taxon>Viridiplantae</taxon>
        <taxon>Streptophyta</taxon>
        <taxon>Embryophyta</taxon>
        <taxon>Tracheophyta</taxon>
        <taxon>Spermatophyta</taxon>
        <taxon>Magnoliopsida</taxon>
        <taxon>eudicotyledons</taxon>
        <taxon>Gunneridae</taxon>
        <taxon>Pentapetalae</taxon>
        <taxon>asterids</taxon>
        <taxon>lamiids</taxon>
        <taxon>Lamiales</taxon>
        <taxon>Orobanchaceae</taxon>
        <taxon>Rehmannieae</taxon>
        <taxon>Rehmannia</taxon>
    </lineage>
</organism>
<evidence type="ECO:0000259" key="1">
    <source>
        <dbReference type="Pfam" id="PF14214"/>
    </source>
</evidence>
<reference evidence="2 3" key="1">
    <citation type="journal article" date="2021" name="Comput. Struct. Biotechnol. J.">
        <title>De novo genome assembly of the potent medicinal plant Rehmannia glutinosa using nanopore technology.</title>
        <authorList>
            <person name="Ma L."/>
            <person name="Dong C."/>
            <person name="Song C."/>
            <person name="Wang X."/>
            <person name="Zheng X."/>
            <person name="Niu Y."/>
            <person name="Chen S."/>
            <person name="Feng W."/>
        </authorList>
    </citation>
    <scope>NUCLEOTIDE SEQUENCE [LARGE SCALE GENOMIC DNA]</scope>
    <source>
        <strain evidence="2">DH-2019</strain>
    </source>
</reference>
<evidence type="ECO:0000313" key="2">
    <source>
        <dbReference type="EMBL" id="KAK6143712.1"/>
    </source>
</evidence>
<accession>A0ABR0WBP1</accession>
<dbReference type="PANTHER" id="PTHR10492">
    <property type="match status" value="1"/>
</dbReference>